<organism evidence="1 2">
    <name type="scientific">Paracoccus subflavus</name>
    <dbReference type="NCBI Taxonomy" id="2528244"/>
    <lineage>
        <taxon>Bacteria</taxon>
        <taxon>Pseudomonadati</taxon>
        <taxon>Pseudomonadota</taxon>
        <taxon>Alphaproteobacteria</taxon>
        <taxon>Rhodobacterales</taxon>
        <taxon>Paracoccaceae</taxon>
        <taxon>Paracoccus</taxon>
    </lineage>
</organism>
<dbReference type="RefSeq" id="WP_130992120.1">
    <property type="nucleotide sequence ID" value="NZ_SISK01000015.1"/>
</dbReference>
<dbReference type="AlphaFoldDB" id="A0A4Q9FVY6"/>
<dbReference type="EMBL" id="SISK01000015">
    <property type="protein sequence ID" value="TBN37009.1"/>
    <property type="molecule type" value="Genomic_DNA"/>
</dbReference>
<dbReference type="Proteomes" id="UP000293520">
    <property type="component" value="Unassembled WGS sequence"/>
</dbReference>
<evidence type="ECO:0000313" key="1">
    <source>
        <dbReference type="EMBL" id="TBN37009.1"/>
    </source>
</evidence>
<protein>
    <submittedName>
        <fullName evidence="1">Uncharacterized protein</fullName>
    </submittedName>
</protein>
<accession>A0A4Q9FVY6</accession>
<keyword evidence="2" id="KW-1185">Reference proteome</keyword>
<dbReference type="OrthoDB" id="9938773at2"/>
<comment type="caution">
    <text evidence="1">The sequence shown here is derived from an EMBL/GenBank/DDBJ whole genome shotgun (WGS) entry which is preliminary data.</text>
</comment>
<gene>
    <name evidence="1" type="ORF">EYE42_14980</name>
</gene>
<sequence>MVRLSIKEAIFVLGRQNVPEGHLIWPRQCPELFLANLNLDQGYRGSCEILDHGKVVFSGLALVKRRHQYGKDLLVILLPDVDLGGLSPDATVEMNPCALELE</sequence>
<proteinExistence type="predicted"/>
<evidence type="ECO:0000313" key="2">
    <source>
        <dbReference type="Proteomes" id="UP000293520"/>
    </source>
</evidence>
<name>A0A4Q9FVY6_9RHOB</name>
<reference evidence="1 2" key="1">
    <citation type="submission" date="2019-02" db="EMBL/GenBank/DDBJ databases">
        <title>Paracoccus subflavus sp. nov., isolated from marine sediment of the Pacific Ocean.</title>
        <authorList>
            <person name="Zhang G."/>
        </authorList>
    </citation>
    <scope>NUCLEOTIDE SEQUENCE [LARGE SCALE GENOMIC DNA]</scope>
    <source>
        <strain evidence="1 2">GY0581</strain>
    </source>
</reference>